<feature type="transmembrane region" description="Helical" evidence="7">
    <location>
        <begin position="77"/>
        <end position="96"/>
    </location>
</feature>
<keyword evidence="3" id="KW-1003">Cell membrane</keyword>
<dbReference type="GO" id="GO:0016020">
    <property type="term" value="C:membrane"/>
    <property type="evidence" value="ECO:0007669"/>
    <property type="project" value="UniProtKB-SubCell"/>
</dbReference>
<feature type="transmembrane region" description="Helical" evidence="7">
    <location>
        <begin position="169"/>
        <end position="192"/>
    </location>
</feature>
<dbReference type="InterPro" id="IPR004776">
    <property type="entry name" value="Mem_transp_PIN-like"/>
</dbReference>
<dbReference type="KEGG" id="aun:AWM73_08075"/>
<keyword evidence="6 7" id="KW-0472">Membrane</keyword>
<feature type="transmembrane region" description="Helical" evidence="7">
    <location>
        <begin position="16"/>
        <end position="34"/>
    </location>
</feature>
<dbReference type="Proteomes" id="UP000326476">
    <property type="component" value="Unassembled WGS sequence"/>
</dbReference>
<organism evidence="8 9">
    <name type="scientific">Aerococcus tenax</name>
    <dbReference type="NCBI Taxonomy" id="3078812"/>
    <lineage>
        <taxon>Bacteria</taxon>
        <taxon>Bacillati</taxon>
        <taxon>Bacillota</taxon>
        <taxon>Bacilli</taxon>
        <taxon>Lactobacillales</taxon>
        <taxon>Aerococcaceae</taxon>
        <taxon>Aerococcus</taxon>
    </lineage>
</organism>
<evidence type="ECO:0000313" key="8">
    <source>
        <dbReference type="EMBL" id="KAA9240353.1"/>
    </source>
</evidence>
<evidence type="ECO:0000256" key="4">
    <source>
        <dbReference type="ARBA" id="ARBA00022692"/>
    </source>
</evidence>
<dbReference type="OrthoDB" id="401182at2"/>
<evidence type="ECO:0000256" key="7">
    <source>
        <dbReference type="SAM" id="Phobius"/>
    </source>
</evidence>
<feature type="transmembrane region" description="Helical" evidence="7">
    <location>
        <begin position="294"/>
        <end position="315"/>
    </location>
</feature>
<evidence type="ECO:0000256" key="5">
    <source>
        <dbReference type="ARBA" id="ARBA00022989"/>
    </source>
</evidence>
<evidence type="ECO:0000313" key="9">
    <source>
        <dbReference type="Proteomes" id="UP000326476"/>
    </source>
</evidence>
<name>A0A120I9Z6_9LACT</name>
<proteinExistence type="predicted"/>
<feature type="transmembrane region" description="Helical" evidence="7">
    <location>
        <begin position="268"/>
        <end position="288"/>
    </location>
</feature>
<sequence>MSFGEILIATLTNMKFISAITSTIGIILIGYICRRRGIFNQHVSKVLSTVVLKLAIPCMAFNAFMQDLNVQQLHQSMSVLVWGLLIYLVFIAITRLTYARYEGDTKLVLRMLTIFGSTTFFGIPIVSAVYGADGVIYANVFNIGYRIFLYSYCYILMSGLQFKKSNLKSIFLNPTILFTLAGLLIWAMQAYLPHVTVETLAKTGEMVERQAPILRFDLTLPWLYQLMNYLSKLASPLAWLSIGATLGESEITEAVKDNKVWYYAFNKMLIVPLITLVCGIIFTATNILPMDYAAIGTTVVMMATPPASVAVSYAIGFGREDKLASNCSFVTTLTATLAIPIWLVVIEILKTSGVI</sequence>
<gene>
    <name evidence="8" type="ORF">F6I34_04695</name>
</gene>
<dbReference type="EMBL" id="VYVN01000009">
    <property type="protein sequence ID" value="KAA9240353.1"/>
    <property type="molecule type" value="Genomic_DNA"/>
</dbReference>
<feature type="transmembrane region" description="Helical" evidence="7">
    <location>
        <begin position="327"/>
        <end position="349"/>
    </location>
</feature>
<dbReference type="PANTHER" id="PTHR36838">
    <property type="entry name" value="AUXIN EFFLUX CARRIER FAMILY PROTEIN"/>
    <property type="match status" value="1"/>
</dbReference>
<comment type="subcellular location">
    <subcellularLocation>
        <location evidence="1">Membrane</location>
        <topology evidence="1">Multi-pass membrane protein</topology>
    </subcellularLocation>
</comment>
<keyword evidence="4 7" id="KW-0812">Transmembrane</keyword>
<feature type="transmembrane region" description="Helical" evidence="7">
    <location>
        <begin position="229"/>
        <end position="247"/>
    </location>
</feature>
<reference evidence="9" key="1">
    <citation type="submission" date="2019-09" db="EMBL/GenBank/DDBJ databases">
        <title>Draft genome sequence assemblies of isolates from the urinary tract.</title>
        <authorList>
            <person name="Mores C.R."/>
            <person name="Putonti C."/>
            <person name="Wolfe A.J."/>
        </authorList>
    </citation>
    <scope>NUCLEOTIDE SEQUENCE [LARGE SCALE GENOMIC DNA]</scope>
    <source>
        <strain evidence="9">UMB8614</strain>
    </source>
</reference>
<comment type="caution">
    <text evidence="8">The sequence shown here is derived from an EMBL/GenBank/DDBJ whole genome shotgun (WGS) entry which is preliminary data.</text>
</comment>
<evidence type="ECO:0000256" key="1">
    <source>
        <dbReference type="ARBA" id="ARBA00004141"/>
    </source>
</evidence>
<protein>
    <submittedName>
        <fullName evidence="8">AEC family transporter</fullName>
    </submittedName>
</protein>
<evidence type="ECO:0000256" key="2">
    <source>
        <dbReference type="ARBA" id="ARBA00022448"/>
    </source>
</evidence>
<feature type="transmembrane region" description="Helical" evidence="7">
    <location>
        <begin position="136"/>
        <end position="157"/>
    </location>
</feature>
<dbReference type="RefSeq" id="WP_060778865.1">
    <property type="nucleotide sequence ID" value="NZ_CAJHLU010000026.1"/>
</dbReference>
<keyword evidence="2" id="KW-0813">Transport</keyword>
<dbReference type="PANTHER" id="PTHR36838:SF3">
    <property type="entry name" value="TRANSPORTER AUXIN EFFLUX CARRIER EC FAMILY"/>
    <property type="match status" value="1"/>
</dbReference>
<keyword evidence="9" id="KW-1185">Reference proteome</keyword>
<dbReference type="AlphaFoldDB" id="A0A120I9Z6"/>
<feature type="transmembrane region" description="Helical" evidence="7">
    <location>
        <begin position="46"/>
        <end position="65"/>
    </location>
</feature>
<evidence type="ECO:0000256" key="6">
    <source>
        <dbReference type="ARBA" id="ARBA00023136"/>
    </source>
</evidence>
<dbReference type="Pfam" id="PF03547">
    <property type="entry name" value="Mem_trans"/>
    <property type="match status" value="2"/>
</dbReference>
<feature type="transmembrane region" description="Helical" evidence="7">
    <location>
        <begin position="108"/>
        <end position="130"/>
    </location>
</feature>
<dbReference type="GO" id="GO:0055085">
    <property type="term" value="P:transmembrane transport"/>
    <property type="evidence" value="ECO:0007669"/>
    <property type="project" value="InterPro"/>
</dbReference>
<evidence type="ECO:0000256" key="3">
    <source>
        <dbReference type="ARBA" id="ARBA00022475"/>
    </source>
</evidence>
<dbReference type="GeneID" id="89334951"/>
<keyword evidence="5 7" id="KW-1133">Transmembrane helix</keyword>
<accession>A0A120I9Z6</accession>